<dbReference type="SUPFAM" id="SSF64484">
    <property type="entry name" value="beta and beta-prime subunits of DNA dependent RNA-polymerase"/>
    <property type="match status" value="1"/>
</dbReference>
<evidence type="ECO:0000256" key="5">
    <source>
        <dbReference type="ARBA" id="ARBA00022553"/>
    </source>
</evidence>
<evidence type="ECO:0000313" key="17">
    <source>
        <dbReference type="EMBL" id="JAS19452.1"/>
    </source>
</evidence>
<dbReference type="Pfam" id="PF00623">
    <property type="entry name" value="RNA_pol_Rpb1_2"/>
    <property type="match status" value="1"/>
</dbReference>
<dbReference type="PANTHER" id="PTHR19376:SF11">
    <property type="entry name" value="DNA-DIRECTED RNA POLYMERASE I SUBUNIT RPA1"/>
    <property type="match status" value="1"/>
</dbReference>
<protein>
    <recommendedName>
        <fullName evidence="15">DNA-directed RNA polymerase subunit</fullName>
        <ecNumber evidence="15">2.7.7.6</ecNumber>
    </recommendedName>
</protein>
<dbReference type="GO" id="GO:0005736">
    <property type="term" value="C:RNA polymerase I complex"/>
    <property type="evidence" value="ECO:0007669"/>
    <property type="project" value="TreeGrafter"/>
</dbReference>
<dbReference type="Gene3D" id="3.30.1490.180">
    <property type="entry name" value="RNA polymerase ii"/>
    <property type="match status" value="1"/>
</dbReference>
<dbReference type="InterPro" id="IPR015699">
    <property type="entry name" value="DNA-dir_RNA_pol1_lsu_N"/>
</dbReference>
<dbReference type="EC" id="2.7.7.6" evidence="15"/>
<reference evidence="17" key="1">
    <citation type="submission" date="2015-12" db="EMBL/GenBank/DDBJ databases">
        <title>De novo transcriptome assembly of four potential Pierce s Disease insect vectors from Arizona vineyards.</title>
        <authorList>
            <person name="Tassone E.E."/>
        </authorList>
    </citation>
    <scope>NUCLEOTIDE SEQUENCE</scope>
</reference>
<evidence type="ECO:0000256" key="12">
    <source>
        <dbReference type="ARBA" id="ARBA00023242"/>
    </source>
</evidence>
<keyword evidence="5" id="KW-0597">Phosphoprotein</keyword>
<keyword evidence="4 15" id="KW-0240">DNA-directed RNA polymerase</keyword>
<name>A0A1B6D164_9HEMI</name>
<dbReference type="Pfam" id="PF04983">
    <property type="entry name" value="RNA_pol_Rpb1_3"/>
    <property type="match status" value="1"/>
</dbReference>
<dbReference type="SMART" id="SM00663">
    <property type="entry name" value="RPOLA_N"/>
    <property type="match status" value="1"/>
</dbReference>
<sequence>MASNFDMFNSKFIFNKMSPDLLQFGLFSSDEIKNLSVVKICTPLTFNALGHPLAGGLYDPALGPIDKKFSNTICSTCYNNVFKCPGHIGHIELPVPVVNPLFHKVVYSILRLSCLHCYYILIPPLKKYTLIGQLRLLESGYLTEALEVENFLQERFNSIKVDDPHNESISIMYLEIIENHVSSIINTVSHPSDQCKSVEVFRNKFISEAMKEMYKSKTCPSCKHSIRKVVRIQNKLMRLAKVEVASKFKDRSAKLIDSSPTAVKEGQYTYVLPTEAMKFLRQIWNRNTVLINEIAPVLKTSTTKFPTDLFFFTILPVTPTNTRPVMVQNNLVVEHPQNSVYKSILNDCVIILSIVHIINENESDVLTSERKQLLLSLRGSSYHEKLQFVWQNLQMHCDMLMDKDVNKLERSNGQGIKQIIEKKEGIIRMHMMGKRVNFAARSVITPDPNLNIDEIGIPDAFAMKLTYPVPVTAWNVTELRKMVINGPNIHPGAVMIKNEDGSISKIPADNKLLRESIAKRLLTPGEKNKGVKIIYRHLLNGDILLLNRQPTLHKPSIMAHKARILKGEKTLRLHYANCKAYNADFDGDEMNAHFPQNEIARSEAYNLVNVCKQYLVPKDGTPLSGLIQDHMVSGVRLSMRGKFFNKEDYMQLVFQALGFKQGDIVCLPPSILKPARLWSGKQIISTVIINIIPKDKVPLNLKSSSKISYKAWEKQNVKSHETTGYSLQDPKLMTEAEVIIRNGELLCGVLDKTHYGSTPYSLVHCFYELYGGQSSTQLLSSLAKLFTSFLQIEGFTLGVEDILVVESADADRLKFLKEARQIGKEAVTRALDLSIETPLIDIQKKNGKFL</sequence>
<evidence type="ECO:0000256" key="9">
    <source>
        <dbReference type="ARBA" id="ARBA00022833"/>
    </source>
</evidence>
<dbReference type="InterPro" id="IPR042102">
    <property type="entry name" value="RNA_pol_Rpb1_3_sf"/>
</dbReference>
<evidence type="ECO:0000256" key="4">
    <source>
        <dbReference type="ARBA" id="ARBA00022478"/>
    </source>
</evidence>
<keyword evidence="10" id="KW-0460">Magnesium</keyword>
<accession>A0A1B6D164</accession>
<comment type="function">
    <text evidence="14">DNA-dependent RNA polymerase catalyzes the transcription of DNA into RNA using the four ribonucleoside triphosphates as substrates. Largest and catalytic core component of RNA polymerase I which synthesizes ribosomal RNA precursors. Forms the polymerase active center together with the second largest subunit. A single stranded DNA template strand of the promoter is positioned within the central active site cleft of Pol I. A bridging helix emanates from RPA1 and crosses the cleft near the catalytic site and is thought to promote translocation of Pol I by acting as a ratchet that moves the RNA-DNA hybrid through the active site by switching from straight to bent conformations at each step of nucleotide addition.</text>
</comment>
<dbReference type="AlphaFoldDB" id="A0A1B6D164"/>
<evidence type="ECO:0000256" key="10">
    <source>
        <dbReference type="ARBA" id="ARBA00022842"/>
    </source>
</evidence>
<dbReference type="GO" id="GO:0003899">
    <property type="term" value="F:DNA-directed RNA polymerase activity"/>
    <property type="evidence" value="ECO:0007669"/>
    <property type="project" value="UniProtKB-EC"/>
</dbReference>
<dbReference type="PANTHER" id="PTHR19376">
    <property type="entry name" value="DNA-DIRECTED RNA POLYMERASE"/>
    <property type="match status" value="1"/>
</dbReference>
<dbReference type="GO" id="GO:0006351">
    <property type="term" value="P:DNA-templated transcription"/>
    <property type="evidence" value="ECO:0007669"/>
    <property type="project" value="InterPro"/>
</dbReference>
<evidence type="ECO:0000256" key="14">
    <source>
        <dbReference type="ARBA" id="ARBA00053996"/>
    </source>
</evidence>
<evidence type="ECO:0000256" key="3">
    <source>
        <dbReference type="ARBA" id="ARBA00011251"/>
    </source>
</evidence>
<evidence type="ECO:0000256" key="1">
    <source>
        <dbReference type="ARBA" id="ARBA00004604"/>
    </source>
</evidence>
<dbReference type="GO" id="GO:0003677">
    <property type="term" value="F:DNA binding"/>
    <property type="evidence" value="ECO:0007669"/>
    <property type="project" value="InterPro"/>
</dbReference>
<dbReference type="Gene3D" id="4.10.860.120">
    <property type="entry name" value="RNA polymerase II, clamp domain"/>
    <property type="match status" value="1"/>
</dbReference>
<evidence type="ECO:0000256" key="2">
    <source>
        <dbReference type="ARBA" id="ARBA00006460"/>
    </source>
</evidence>
<dbReference type="InterPro" id="IPR044893">
    <property type="entry name" value="RNA_pol_Rpb1_clamp_domain"/>
</dbReference>
<comment type="catalytic activity">
    <reaction evidence="13 15">
        <text>RNA(n) + a ribonucleoside 5'-triphosphate = RNA(n+1) + diphosphate</text>
        <dbReference type="Rhea" id="RHEA:21248"/>
        <dbReference type="Rhea" id="RHEA-COMP:14527"/>
        <dbReference type="Rhea" id="RHEA-COMP:17342"/>
        <dbReference type="ChEBI" id="CHEBI:33019"/>
        <dbReference type="ChEBI" id="CHEBI:61557"/>
        <dbReference type="ChEBI" id="CHEBI:140395"/>
        <dbReference type="EC" id="2.7.7.6"/>
    </reaction>
</comment>
<keyword evidence="6 15" id="KW-0808">Transferase</keyword>
<keyword evidence="8" id="KW-0479">Metal-binding</keyword>
<evidence type="ECO:0000256" key="15">
    <source>
        <dbReference type="RuleBase" id="RU004279"/>
    </source>
</evidence>
<dbReference type="EMBL" id="GEDC01017846">
    <property type="protein sequence ID" value="JAS19452.1"/>
    <property type="molecule type" value="Transcribed_RNA"/>
</dbReference>
<comment type="similarity">
    <text evidence="2 15">Belongs to the RNA polymerase beta' chain family.</text>
</comment>
<dbReference type="GO" id="GO:0046872">
    <property type="term" value="F:metal ion binding"/>
    <property type="evidence" value="ECO:0007669"/>
    <property type="project" value="UniProtKB-KW"/>
</dbReference>
<dbReference type="InterPro" id="IPR007080">
    <property type="entry name" value="RNA_pol_Rpb1_1"/>
</dbReference>
<comment type="subcellular location">
    <subcellularLocation>
        <location evidence="1">Nucleus</location>
        <location evidence="1">Nucleolus</location>
    </subcellularLocation>
</comment>
<proteinExistence type="inferred from homology"/>
<keyword evidence="7 15" id="KW-0548">Nucleotidyltransferase</keyword>
<dbReference type="Gene3D" id="2.40.40.20">
    <property type="match status" value="1"/>
</dbReference>
<dbReference type="Gene3D" id="1.10.274.100">
    <property type="entry name" value="RNA polymerase Rpb1, domain 3"/>
    <property type="match status" value="1"/>
</dbReference>
<evidence type="ECO:0000256" key="11">
    <source>
        <dbReference type="ARBA" id="ARBA00023163"/>
    </source>
</evidence>
<gene>
    <name evidence="17" type="ORF">g.17220</name>
</gene>
<evidence type="ECO:0000259" key="16">
    <source>
        <dbReference type="SMART" id="SM00663"/>
    </source>
</evidence>
<evidence type="ECO:0000256" key="8">
    <source>
        <dbReference type="ARBA" id="ARBA00022723"/>
    </source>
</evidence>
<keyword evidence="11 15" id="KW-0804">Transcription</keyword>
<dbReference type="InterPro" id="IPR006592">
    <property type="entry name" value="RNA_pol_N"/>
</dbReference>
<dbReference type="InterPro" id="IPR000722">
    <property type="entry name" value="RNA_pol_asu"/>
</dbReference>
<dbReference type="InterPro" id="IPR007066">
    <property type="entry name" value="RNA_pol_Rpb1_3"/>
</dbReference>
<dbReference type="FunFam" id="3.30.1490.180:FF:000003">
    <property type="entry name" value="DNA-directed RNA polymerase subunit"/>
    <property type="match status" value="1"/>
</dbReference>
<comment type="subunit">
    <text evidence="3">Component of the RNA polymerase I (Pol I) complex consisting of at least 13 subunits.</text>
</comment>
<dbReference type="Pfam" id="PF04997">
    <property type="entry name" value="RNA_pol_Rpb1_1"/>
    <property type="match status" value="1"/>
</dbReference>
<dbReference type="CDD" id="cd01435">
    <property type="entry name" value="RNAP_I_RPA1_N"/>
    <property type="match status" value="1"/>
</dbReference>
<dbReference type="InterPro" id="IPR045867">
    <property type="entry name" value="DNA-dir_RpoC_beta_prime"/>
</dbReference>
<evidence type="ECO:0000256" key="6">
    <source>
        <dbReference type="ARBA" id="ARBA00022679"/>
    </source>
</evidence>
<feature type="domain" description="RNA polymerase N-terminal" evidence="16">
    <location>
        <begin position="308"/>
        <end position="638"/>
    </location>
</feature>
<evidence type="ECO:0000256" key="7">
    <source>
        <dbReference type="ARBA" id="ARBA00022695"/>
    </source>
</evidence>
<keyword evidence="12" id="KW-0539">Nucleus</keyword>
<evidence type="ECO:0000256" key="13">
    <source>
        <dbReference type="ARBA" id="ARBA00048552"/>
    </source>
</evidence>
<keyword evidence="9" id="KW-0862">Zinc</keyword>
<dbReference type="FunFam" id="2.40.40.20:FF:000019">
    <property type="entry name" value="DNA-directed RNA polymerase II subunit RPB1"/>
    <property type="match status" value="1"/>
</dbReference>
<dbReference type="FunFam" id="1.10.274.100:FF:000012">
    <property type="entry name" value="DNA-directed RNA polymerase subunit"/>
    <property type="match status" value="1"/>
</dbReference>
<organism evidence="17">
    <name type="scientific">Clastoptera arizonana</name>
    <name type="common">Arizona spittle bug</name>
    <dbReference type="NCBI Taxonomy" id="38151"/>
    <lineage>
        <taxon>Eukaryota</taxon>
        <taxon>Metazoa</taxon>
        <taxon>Ecdysozoa</taxon>
        <taxon>Arthropoda</taxon>
        <taxon>Hexapoda</taxon>
        <taxon>Insecta</taxon>
        <taxon>Pterygota</taxon>
        <taxon>Neoptera</taxon>
        <taxon>Paraneoptera</taxon>
        <taxon>Hemiptera</taxon>
        <taxon>Auchenorrhyncha</taxon>
        <taxon>Cercopoidea</taxon>
        <taxon>Clastopteridae</taxon>
        <taxon>Clastoptera</taxon>
    </lineage>
</organism>